<comment type="caution">
    <text evidence="1">The sequence shown here is derived from an EMBL/GenBank/DDBJ whole genome shotgun (WGS) entry which is preliminary data.</text>
</comment>
<accession>A0ACB9NXG0</accession>
<evidence type="ECO:0000313" key="1">
    <source>
        <dbReference type="EMBL" id="KAI4341337.1"/>
    </source>
</evidence>
<proteinExistence type="predicted"/>
<dbReference type="Proteomes" id="UP001057402">
    <property type="component" value="Chromosome 7"/>
</dbReference>
<keyword evidence="2" id="KW-1185">Reference proteome</keyword>
<protein>
    <submittedName>
        <fullName evidence="1">Uncharacterized protein</fullName>
    </submittedName>
</protein>
<evidence type="ECO:0000313" key="2">
    <source>
        <dbReference type="Proteomes" id="UP001057402"/>
    </source>
</evidence>
<dbReference type="EMBL" id="CM042886">
    <property type="protein sequence ID" value="KAI4341337.1"/>
    <property type="molecule type" value="Genomic_DNA"/>
</dbReference>
<reference evidence="2" key="1">
    <citation type="journal article" date="2023" name="Front. Plant Sci.">
        <title>Chromosomal-level genome assembly of Melastoma candidum provides insights into trichome evolution.</title>
        <authorList>
            <person name="Zhong Y."/>
            <person name="Wu W."/>
            <person name="Sun C."/>
            <person name="Zou P."/>
            <person name="Liu Y."/>
            <person name="Dai S."/>
            <person name="Zhou R."/>
        </authorList>
    </citation>
    <scope>NUCLEOTIDE SEQUENCE [LARGE SCALE GENOMIC DNA]</scope>
</reference>
<gene>
    <name evidence="1" type="ORF">MLD38_026071</name>
</gene>
<organism evidence="1 2">
    <name type="scientific">Melastoma candidum</name>
    <dbReference type="NCBI Taxonomy" id="119954"/>
    <lineage>
        <taxon>Eukaryota</taxon>
        <taxon>Viridiplantae</taxon>
        <taxon>Streptophyta</taxon>
        <taxon>Embryophyta</taxon>
        <taxon>Tracheophyta</taxon>
        <taxon>Spermatophyta</taxon>
        <taxon>Magnoliopsida</taxon>
        <taxon>eudicotyledons</taxon>
        <taxon>Gunneridae</taxon>
        <taxon>Pentapetalae</taxon>
        <taxon>rosids</taxon>
        <taxon>malvids</taxon>
        <taxon>Myrtales</taxon>
        <taxon>Melastomataceae</taxon>
        <taxon>Melastomatoideae</taxon>
        <taxon>Melastomateae</taxon>
        <taxon>Melastoma</taxon>
    </lineage>
</organism>
<name>A0ACB9NXG0_9MYRT</name>
<sequence length="276" mass="31716">MEEEGEPMVEDEDDEEEEGVEDEDQQENGATNQSGCGGVDQSQEWEAMAGAWLRAFPEAREVNATEVESWIDCNRSFLPSELKSMERSELIERLLSIQNILRIPPDHPPPSSRPPSPSPQEKAPRHMNYPPARFQRTDLWLPVYSWLESLKTDEVVSSSDISEWLANNPDIREQLSSKHSKYHLTHYIKKCHMKILKRREKIKGLEKPLQAIPLSIGKVLSPKLPALPAPNPFANIPKDGDLYQLKRNEAFRKYEILVAFEKQLLAIFPRHLNNQM</sequence>